<evidence type="ECO:0000313" key="3">
    <source>
        <dbReference type="Proteomes" id="UP001629432"/>
    </source>
</evidence>
<evidence type="ECO:0000313" key="2">
    <source>
        <dbReference type="EMBL" id="MFM0642218.1"/>
    </source>
</evidence>
<gene>
    <name evidence="2" type="ORF">PQQ63_36640</name>
</gene>
<keyword evidence="1" id="KW-1133">Transmembrane helix</keyword>
<reference evidence="2 3" key="1">
    <citation type="journal article" date="2024" name="Chem. Sci.">
        <title>Discovery of megapolipeptins by genome mining of a Burkholderiales bacteria collection.</title>
        <authorList>
            <person name="Paulo B.S."/>
            <person name="Recchia M.J.J."/>
            <person name="Lee S."/>
            <person name="Fergusson C.H."/>
            <person name="Romanowski S.B."/>
            <person name="Hernandez A."/>
            <person name="Krull N."/>
            <person name="Liu D.Y."/>
            <person name="Cavanagh H."/>
            <person name="Bos A."/>
            <person name="Gray C.A."/>
            <person name="Murphy B.T."/>
            <person name="Linington R.G."/>
            <person name="Eustaquio A.S."/>
        </authorList>
    </citation>
    <scope>NUCLEOTIDE SEQUENCE [LARGE SCALE GENOMIC DNA]</scope>
    <source>
        <strain evidence="2 3">RL17-338-BIC-A</strain>
    </source>
</reference>
<proteinExistence type="predicted"/>
<organism evidence="2 3">
    <name type="scientific">Paraburkholderia metrosideri</name>
    <dbReference type="NCBI Taxonomy" id="580937"/>
    <lineage>
        <taxon>Bacteria</taxon>
        <taxon>Pseudomonadati</taxon>
        <taxon>Pseudomonadota</taxon>
        <taxon>Betaproteobacteria</taxon>
        <taxon>Burkholderiales</taxon>
        <taxon>Burkholderiaceae</taxon>
        <taxon>Paraburkholderia</taxon>
    </lineage>
</organism>
<keyword evidence="3" id="KW-1185">Reference proteome</keyword>
<keyword evidence="1" id="KW-0812">Transmembrane</keyword>
<comment type="caution">
    <text evidence="2">The sequence shown here is derived from an EMBL/GenBank/DDBJ whole genome shotgun (WGS) entry which is preliminary data.</text>
</comment>
<accession>A0ABW9E4J5</accession>
<dbReference type="EMBL" id="JAQQCF010000061">
    <property type="protein sequence ID" value="MFM0642218.1"/>
    <property type="molecule type" value="Genomic_DNA"/>
</dbReference>
<sequence length="186" mass="20269">MAYSLPDWSSMLGFAWAIVASAIAWRQKDKRSQAAENTLNFLHGLKAAIQVAVHGQNQLDILEQIHDQMARIQPPVSTNKERWRAAGSGAAIALVGVVGGLFVAVCAVSFWPQNRVVPALLTVNSLRIGVDEDGKAALCDSRDKAYDVGVHQGPELIGRRMHDDPPEMVNGEPALRRIRQANCRPA</sequence>
<keyword evidence="1" id="KW-0472">Membrane</keyword>
<dbReference type="Proteomes" id="UP001629432">
    <property type="component" value="Unassembled WGS sequence"/>
</dbReference>
<feature type="transmembrane region" description="Helical" evidence="1">
    <location>
        <begin position="90"/>
        <end position="111"/>
    </location>
</feature>
<name>A0ABW9E4J5_9BURK</name>
<evidence type="ECO:0000256" key="1">
    <source>
        <dbReference type="SAM" id="Phobius"/>
    </source>
</evidence>
<protein>
    <submittedName>
        <fullName evidence="2">Uncharacterized protein</fullName>
    </submittedName>
</protein>
<feature type="transmembrane region" description="Helical" evidence="1">
    <location>
        <begin position="6"/>
        <end position="25"/>
    </location>
</feature>
<dbReference type="RefSeq" id="WP_408242044.1">
    <property type="nucleotide sequence ID" value="NZ_JAQQCF010000061.1"/>
</dbReference>